<gene>
    <name evidence="4" type="ORF">PHAECO_LOCUS4151</name>
</gene>
<reference evidence="4" key="2">
    <citation type="submission" date="2022-10" db="EMBL/GenBank/DDBJ databases">
        <authorList>
            <consortium name="ENA_rothamsted_submissions"/>
            <consortium name="culmorum"/>
            <person name="King R."/>
        </authorList>
    </citation>
    <scope>NUCLEOTIDE SEQUENCE</scope>
</reference>
<dbReference type="PANTHER" id="PTHR24369:SF210">
    <property type="entry name" value="CHAOPTIN-RELATED"/>
    <property type="match status" value="1"/>
</dbReference>
<dbReference type="InterPro" id="IPR003591">
    <property type="entry name" value="Leu-rich_rpt_typical-subtyp"/>
</dbReference>
<dbReference type="SMART" id="SM00369">
    <property type="entry name" value="LRR_TYP"/>
    <property type="match status" value="8"/>
</dbReference>
<evidence type="ECO:0000313" key="5">
    <source>
        <dbReference type="Proteomes" id="UP001153737"/>
    </source>
</evidence>
<keyword evidence="1" id="KW-0433">Leucine-rich repeat</keyword>
<evidence type="ECO:0000256" key="3">
    <source>
        <dbReference type="ARBA" id="ARBA00022737"/>
    </source>
</evidence>
<dbReference type="Pfam" id="PF13855">
    <property type="entry name" value="LRR_8"/>
    <property type="match status" value="2"/>
</dbReference>
<dbReference type="AlphaFoldDB" id="A0A9N9SBN6"/>
<evidence type="ECO:0000313" key="4">
    <source>
        <dbReference type="EMBL" id="CAG9816422.1"/>
    </source>
</evidence>
<dbReference type="EMBL" id="OU896720">
    <property type="protein sequence ID" value="CAG9816422.1"/>
    <property type="molecule type" value="Genomic_DNA"/>
</dbReference>
<protein>
    <recommendedName>
        <fullName evidence="6">LRRCT domain-containing protein</fullName>
    </recommendedName>
</protein>
<proteinExistence type="predicted"/>
<reference evidence="4" key="1">
    <citation type="submission" date="2022-01" db="EMBL/GenBank/DDBJ databases">
        <authorList>
            <person name="King R."/>
        </authorList>
    </citation>
    <scope>NUCLEOTIDE SEQUENCE</scope>
</reference>
<dbReference type="OrthoDB" id="2020019at2759"/>
<organism evidence="4 5">
    <name type="scientific">Phaedon cochleariae</name>
    <name type="common">Mustard beetle</name>
    <dbReference type="NCBI Taxonomy" id="80249"/>
    <lineage>
        <taxon>Eukaryota</taxon>
        <taxon>Metazoa</taxon>
        <taxon>Ecdysozoa</taxon>
        <taxon>Arthropoda</taxon>
        <taxon>Hexapoda</taxon>
        <taxon>Insecta</taxon>
        <taxon>Pterygota</taxon>
        <taxon>Neoptera</taxon>
        <taxon>Endopterygota</taxon>
        <taxon>Coleoptera</taxon>
        <taxon>Polyphaga</taxon>
        <taxon>Cucujiformia</taxon>
        <taxon>Chrysomeloidea</taxon>
        <taxon>Chrysomelidae</taxon>
        <taxon>Chrysomelinae</taxon>
        <taxon>Chrysomelini</taxon>
        <taxon>Phaedon</taxon>
    </lineage>
</organism>
<dbReference type="SUPFAM" id="SSF52058">
    <property type="entry name" value="L domain-like"/>
    <property type="match status" value="1"/>
</dbReference>
<accession>A0A9N9SBN6</accession>
<dbReference type="Gene3D" id="3.80.10.10">
    <property type="entry name" value="Ribonuclease Inhibitor"/>
    <property type="match status" value="2"/>
</dbReference>
<keyword evidence="2" id="KW-0732">Signal</keyword>
<dbReference type="PANTHER" id="PTHR24369">
    <property type="entry name" value="ANTIGEN BSP, PUTATIVE-RELATED"/>
    <property type="match status" value="1"/>
</dbReference>
<sequence>MSGMCILSSINVTTTVCVQLTNNVEISVGPVVYVNEFIFGSQWAMDTGGQQLPVNMYMPVRTSDRNGHLQIHAKTERWVLYEENEDTIEFLEEHGSAIIRSATCILQTETEAVKLLEDLPKNIESLTIIKGFESGNKTVKFSDLPIFPQLLALELIGPNLKSRTSNSHLICEIDSAIPKLKFLNLERVLIRNSKQQIIQFLKEVKEEDVTFEYVHKVDGNPHDLTMVQRSTNDEEIVPYEVFKQQKEKNGDPPLFIGFKALLLLRITSCELNSISWEMFDGLSELQYLILEKNNLRFIPPFAFYGTPNLKTLSLSHNKLLDIQITDLAGLLQLEYIDLSFNNFTQLSELSLPPFPKLKLANFADNPIGLVFPNTFEVMNTTNSLVIGSDAIPLGLITNSFLGLNELEKLTLKNVELALLKRDLLSGMHALRELALTGNITELEYDAFLEVPKIQKLALANCQIKNISMDTFMGLQDLRLLDLSRNLLEYIPPGAFDHLTGIKELYLNGNNFKQLAHNVFSKIHPKLLRLTDNPWHCSCAMSDWKPLTINKVRQRILQPCDYTGDKGVACTTKSRFGVRYVYDNKVAPKCSEPSQFVNWNVFHAMRRILKCADYKPKLRKHSVVGEDDRTQVQSSTQPSATVAFRNMTKLEKLKYKMKKYNEYPLDGNISQLLSKPGIEMPEEMPIDGDVIKDNYIKNVQNSTVKNIEVKRYRKRFRKVHRRMKQINNDISNVI</sequence>
<keyword evidence="3" id="KW-0677">Repeat</keyword>
<name>A0A9N9SBN6_PHACE</name>
<dbReference type="GO" id="GO:0005886">
    <property type="term" value="C:plasma membrane"/>
    <property type="evidence" value="ECO:0007669"/>
    <property type="project" value="TreeGrafter"/>
</dbReference>
<dbReference type="InterPro" id="IPR032675">
    <property type="entry name" value="LRR_dom_sf"/>
</dbReference>
<evidence type="ECO:0000256" key="1">
    <source>
        <dbReference type="ARBA" id="ARBA00022614"/>
    </source>
</evidence>
<evidence type="ECO:0008006" key="6">
    <source>
        <dbReference type="Google" id="ProtNLM"/>
    </source>
</evidence>
<dbReference type="PROSITE" id="PS51450">
    <property type="entry name" value="LRR"/>
    <property type="match status" value="2"/>
</dbReference>
<evidence type="ECO:0000256" key="2">
    <source>
        <dbReference type="ARBA" id="ARBA00022729"/>
    </source>
</evidence>
<dbReference type="Proteomes" id="UP001153737">
    <property type="component" value="Chromosome 14"/>
</dbReference>
<dbReference type="InterPro" id="IPR001611">
    <property type="entry name" value="Leu-rich_rpt"/>
</dbReference>
<keyword evidence="5" id="KW-1185">Reference proteome</keyword>
<dbReference type="InterPro" id="IPR050541">
    <property type="entry name" value="LRR_TM_domain-containing"/>
</dbReference>